<name>A0A6J6N2T0_9ZZZZ</name>
<feature type="transmembrane region" description="Helical" evidence="1">
    <location>
        <begin position="115"/>
        <end position="132"/>
    </location>
</feature>
<dbReference type="EMBL" id="CAEZXK010000003">
    <property type="protein sequence ID" value="CAB4680417.1"/>
    <property type="molecule type" value="Genomic_DNA"/>
</dbReference>
<feature type="transmembrane region" description="Helical" evidence="1">
    <location>
        <begin position="138"/>
        <end position="157"/>
    </location>
</feature>
<keyword evidence="1" id="KW-1133">Transmembrane helix</keyword>
<organism evidence="2">
    <name type="scientific">freshwater metagenome</name>
    <dbReference type="NCBI Taxonomy" id="449393"/>
    <lineage>
        <taxon>unclassified sequences</taxon>
        <taxon>metagenomes</taxon>
        <taxon>ecological metagenomes</taxon>
    </lineage>
</organism>
<proteinExistence type="predicted"/>
<sequence>MIKISRRWLALISITFGFFLNFVGALRFENFNNYLWAISTNLLHLVCLQITTLAFKSDRMANWAAWLNIAAVIYIPIVLHVTHIGPVTGDYNTWYVTALAVLFGSMIVREQLKLAIAGTVILVLQVVLWGGLDFVSRSGLAGAVMLVVATLAISTGLNRTGETISRLQALKETEVKTTAMAERARREHRERVAEAIEKAVPTLNEIAKGSKMNRSKRSKVSALAQNLEDEISGGRLVTPNIRAAVAAARQRSIEVTLIDETPFDDHDLADLLDIAVASIESTNVGRIKLIAPKQERYLLRLTATRPGVVTPDLDLKLGERQLD</sequence>
<reference evidence="2" key="1">
    <citation type="submission" date="2020-05" db="EMBL/GenBank/DDBJ databases">
        <authorList>
            <person name="Chiriac C."/>
            <person name="Salcher M."/>
            <person name="Ghai R."/>
            <person name="Kavagutti S V."/>
        </authorList>
    </citation>
    <scope>NUCLEOTIDE SEQUENCE</scope>
</reference>
<accession>A0A6J6N2T0</accession>
<keyword evidence="1" id="KW-0812">Transmembrane</keyword>
<feature type="transmembrane region" description="Helical" evidence="1">
    <location>
        <begin position="35"/>
        <end position="55"/>
    </location>
</feature>
<keyword evidence="1" id="KW-0472">Membrane</keyword>
<gene>
    <name evidence="2" type="ORF">UFOPK2370_00235</name>
</gene>
<dbReference type="AlphaFoldDB" id="A0A6J6N2T0"/>
<protein>
    <submittedName>
        <fullName evidence="2">Unannotated protein</fullName>
    </submittedName>
</protein>
<feature type="transmembrane region" description="Helical" evidence="1">
    <location>
        <begin position="91"/>
        <end position="108"/>
    </location>
</feature>
<evidence type="ECO:0000313" key="2">
    <source>
        <dbReference type="EMBL" id="CAB4680417.1"/>
    </source>
</evidence>
<evidence type="ECO:0000256" key="1">
    <source>
        <dbReference type="SAM" id="Phobius"/>
    </source>
</evidence>
<feature type="transmembrane region" description="Helical" evidence="1">
    <location>
        <begin position="67"/>
        <end position="85"/>
    </location>
</feature>